<dbReference type="Gene3D" id="2.60.40.1120">
    <property type="entry name" value="Carboxypeptidase-like, regulatory domain"/>
    <property type="match status" value="1"/>
</dbReference>
<comment type="catalytic activity">
    <reaction evidence="19">
        <text>an archaeal dolichyl phosphooligosaccharide + [protein]-L-asparagine = an archaeal dolichyl phosphate + a glycoprotein with the oligosaccharide chain attached by N-beta-D-glycosyl linkage to a protein L-asparagine.</text>
        <dbReference type="EC" id="2.4.99.21"/>
    </reaction>
</comment>
<dbReference type="Pfam" id="PF02516">
    <property type="entry name" value="STT3"/>
    <property type="match status" value="1"/>
</dbReference>
<feature type="transmembrane region" description="Helical" evidence="21">
    <location>
        <begin position="519"/>
        <end position="537"/>
    </location>
</feature>
<feature type="transmembrane region" description="Helical" evidence="21">
    <location>
        <begin position="135"/>
        <end position="156"/>
    </location>
</feature>
<name>A0A1J5TF30_9ARCH</name>
<evidence type="ECO:0000256" key="12">
    <source>
        <dbReference type="ARBA" id="ARBA00022723"/>
    </source>
</evidence>
<evidence type="ECO:0000313" key="25">
    <source>
        <dbReference type="Proteomes" id="UP000183815"/>
    </source>
</evidence>
<dbReference type="EC" id="2.4.99.21" evidence="7"/>
<dbReference type="InterPro" id="IPR048307">
    <property type="entry name" value="STT3_N"/>
</dbReference>
<feature type="transmembrane region" description="Helical" evidence="21">
    <location>
        <begin position="346"/>
        <end position="368"/>
    </location>
</feature>
<evidence type="ECO:0000256" key="18">
    <source>
        <dbReference type="ARBA" id="ARBA00030679"/>
    </source>
</evidence>
<dbReference type="SUPFAM" id="SSF117074">
    <property type="entry name" value="Hypothetical protein PA1324"/>
    <property type="match status" value="2"/>
</dbReference>
<comment type="pathway">
    <text evidence="5">Protein modification; protein glycosylation.</text>
</comment>
<keyword evidence="10" id="KW-0808">Transferase</keyword>
<accession>A0A1J5TF30</accession>
<gene>
    <name evidence="24" type="ORF">BEU04_02615</name>
</gene>
<evidence type="ECO:0000256" key="5">
    <source>
        <dbReference type="ARBA" id="ARBA00004922"/>
    </source>
</evidence>
<dbReference type="GO" id="GO:0046872">
    <property type="term" value="F:metal ion binding"/>
    <property type="evidence" value="ECO:0007669"/>
    <property type="project" value="UniProtKB-KW"/>
</dbReference>
<evidence type="ECO:0000256" key="7">
    <source>
        <dbReference type="ARBA" id="ARBA00012602"/>
    </source>
</evidence>
<feature type="transmembrane region" description="Helical" evidence="21">
    <location>
        <begin position="195"/>
        <end position="212"/>
    </location>
</feature>
<feature type="transmembrane region" description="Helical" evidence="21">
    <location>
        <begin position="462"/>
        <end position="480"/>
    </location>
</feature>
<evidence type="ECO:0000256" key="20">
    <source>
        <dbReference type="SAM" id="MobiDB-lite"/>
    </source>
</evidence>
<feature type="region of interest" description="Disordered" evidence="20">
    <location>
        <begin position="1"/>
        <end position="24"/>
    </location>
</feature>
<comment type="cofactor">
    <cofactor evidence="2">
        <name>Mg(2+)</name>
        <dbReference type="ChEBI" id="CHEBI:18420"/>
    </cofactor>
</comment>
<comment type="caution">
    <text evidence="24">The sequence shown here is derived from an EMBL/GenBank/DDBJ whole genome shotgun (WGS) entry which is preliminary data.</text>
</comment>
<keyword evidence="13" id="KW-0732">Signal</keyword>
<dbReference type="GO" id="GO:0005886">
    <property type="term" value="C:plasma membrane"/>
    <property type="evidence" value="ECO:0007669"/>
    <property type="project" value="UniProtKB-SubCell"/>
</dbReference>
<dbReference type="InterPro" id="IPR013783">
    <property type="entry name" value="Ig-like_fold"/>
</dbReference>
<keyword evidence="8" id="KW-0964">Secreted</keyword>
<feature type="transmembrane region" description="Helical" evidence="21">
    <location>
        <begin position="168"/>
        <end position="189"/>
    </location>
</feature>
<feature type="transmembrane region" description="Helical" evidence="21">
    <location>
        <begin position="263"/>
        <end position="281"/>
    </location>
</feature>
<dbReference type="GO" id="GO:0004576">
    <property type="term" value="F:oligosaccharyl transferase activity"/>
    <property type="evidence" value="ECO:0007669"/>
    <property type="project" value="InterPro"/>
</dbReference>
<dbReference type="UniPathway" id="UPA00378"/>
<keyword evidence="16 21" id="KW-0472">Membrane</keyword>
<evidence type="ECO:0000256" key="8">
    <source>
        <dbReference type="ARBA" id="ARBA00022525"/>
    </source>
</evidence>
<evidence type="ECO:0000259" key="22">
    <source>
        <dbReference type="Pfam" id="PF02516"/>
    </source>
</evidence>
<dbReference type="Gene3D" id="2.60.40.10">
    <property type="entry name" value="Immunoglobulins"/>
    <property type="match status" value="2"/>
</dbReference>
<comment type="similarity">
    <text evidence="6">Belongs to the STT3 family.</text>
</comment>
<keyword evidence="17" id="KW-0464">Manganese</keyword>
<feature type="domain" description="SD-repeat containing protein B" evidence="23">
    <location>
        <begin position="1033"/>
        <end position="1093"/>
    </location>
</feature>
<sequence>MARSRRRQKQKRISTPFASQQTPVSTSVKQTQSFSQINWSKVAIVIAIFLFALYLRTAWNLEPATEDGFQLTGGSDPYYHKHVIDYVHETGKHLISDPMLNYPLGANNVRPPLFDWSIVIAGLLISPIVGNQADAIWWATEIMPAVYGALLVFPIYAMGRTYFGSKAALFSAFFISVSASHIGHSTLALADHDSFIILLTTICFYFFMKSLSSSEDKRWVSNWKDIDSIKEGFSSFFSNELLSIGYAGLAGTSLLIVALSWKGFPYLMAIVAIYLVLQMLINSVKKVDSFSVAMVGIIALSVPIILSFPYYYTMGSLSTWWEAPAYILLGVLGASLIFVPTRDLPWLLVWSSTITAGLVGFLLLQYVFTELGFLLLGGQGYFIRTNLSDTIAEAQPPSFSNFIFSFGIVTAWLAIFGLFWLSWKLFNDKSWKKDHFFLITWAAVSIFMAQSAVRFIFNATPIMVILSGWITASIVTWSNFDHTLKTLRIYWGRESWNSQLKFRDRLGGLRKAFHLKQPFMAFMITAFLILPNAFHGYDAAIPYETKKEHDVGVYDLLTLDFLRPDEWEYDSDHYQSGGVNYSKYPEGVSGMYNKTTNDLWYLGTTGASFPSDYWIEGLEWLSEQDAYTDPTERPAFLAWWDYGFWSIDIAEHPTVADNFQFGYQIAGNFLAAQSEKEALSLMLYRLLEAEVDRHGTESMSIGTKQVLQSYYSDSDISSLEHIISNPKEYIPENEDINKENAAIRAATPILMSLSIDKINEVLWKVEEETGNSIRYFAADRRMMPFSYQNTGILYAPITLADYNVSDYIEVVIDMPDGERLTIPEVEERIMADPSFQIPPNSESLVYKDKFLNSMFYRAFIGWSGLDVGGSADDGIPAVMGDLANEAYSWFPSISGYSGIAPGWNLTHFKLVESNSGLRILKYYEGANVTGSIKTSSGEPIAGARITAFDEYRIPHATVQTDSQGDYSILVPAGEINLVVSLGEPNTKQEKALKVSNTILSDDVILSITEAEATRQGDWTIEKDIILDSSSISGKIYWDENSDFSYDEQDESLSNVTVVLENLFTEETSSVLSDENGNYSFSNIAPGEYVLTGYHQNHEMIIQSYRGQSAIKAGQSLDSVDGAWAPLDIFGAITFDSQTEQKSATFSLLDHTNDLTTVSDFDSLYQFDHLLPGNYTLRLLSEDMATDWINNTLDIQLTNNFEPENITISHGKRIEGSVLLAGVPEGDASVALHAVDGSSIIQLKTDVNGYFTDIVIPQQYYLKATLSSDTLDGSTIDHSGHGHAAIEGDVVWSHLEMVDMHTYDSPVFINLKSAVFVEGYVYLDSNGNGVLDSTSSTDESLSDTSEDTVIDVLLFESVSTKSVTTAYSDGNGRYSLYLPPDSYYVYSVYSGSETQEIFALLDTITVTYGDDLTNSENHFDLPFYPASSFNFLTFEKLSSFNPPSSGLFTFENENGKVSVWSDMEDGEGFNFVLPYGSYSVGVDKYGYQVLDPVTFTTPNSNLEVFIGRIPTYISGQFIGDNQPLEGMEVKFSSVTDPISNTISLFTDSNGWIGGEILPDSYTYEAILDLGEGVRYSAEGDLTIDLNTDTFDLGSITTETLVQIYGNAWKTSEFRNPVVGDVEFRSKSSLDTVFTFHNIGSVGQGYSGYVPPGMYYVTFSPAHSHHSYLNTMYIENPQEHNLILEEEFFLYGGIRSKPTGLSLDFDNDVEVFLSSVDGTMVLSTRGDYNDFGIPKGTYTVSLEVDGYEFYESELVVSEDNCYSDGGCKFDIRLIPDRVSASISFTYIDSEGVTHPLSDVEVVLSNSYMDFTYTGFTDSFGSLPTFEDIIPARYYVDIDYIKEGQKYTLNDNFKIEVGVSNQQFTLEADWKIRIGGALFYDRDFDAIPDSNELFPEATIEIWDDVGEKLLQSINPDSSGNYEFFLSPQNVQLYAYVSDNDNSFVFVENIVANQSHDVDITLSQGIHYMATYLNSDTNTPLNFSESLIVLSSSELTLNLLAPDGILDVILPAGEYTISSDLEDHSYVPSVIFVLDETINLSIADGSIQNTISLDPILLRGLEISHGELEAYALIGEGASFTFYLKNLGESSEEYDIYVYFSNEAQSGWSSTINPVHVNIMSNQTEAVEILITPDLSVAPGSFIFPEVEIVWDGIPAENQEHGVYEYELRVTASPPPISDFSITEVTWLPEQVNMTDIDMEGFVNVTLTATIFNNASTSLRLDVPIAFYVNDAAIALETATFDDFNFSTVSTTIAIAAEFSEIRLSIDPGNAFTESDKSNNNYTFSITATPAPVVEESGRNWSQLVVAAIFASVMSMFILRRLRK</sequence>
<evidence type="ECO:0000256" key="17">
    <source>
        <dbReference type="ARBA" id="ARBA00023211"/>
    </source>
</evidence>
<keyword evidence="15 21" id="KW-1133">Transmembrane helix</keyword>
<keyword evidence="11 21" id="KW-0812">Transmembrane</keyword>
<dbReference type="PANTHER" id="PTHR13872">
    <property type="entry name" value="DOLICHYL-DIPHOSPHOOLIGOSACCHARIDE--PROTEIN GLYCOSYLTRANSFERASE SUBUNIT"/>
    <property type="match status" value="1"/>
</dbReference>
<evidence type="ECO:0000256" key="15">
    <source>
        <dbReference type="ARBA" id="ARBA00022989"/>
    </source>
</evidence>
<feature type="transmembrane region" description="Helical" evidence="21">
    <location>
        <begin position="290"/>
        <end position="311"/>
    </location>
</feature>
<dbReference type="Proteomes" id="UP000183815">
    <property type="component" value="Unassembled WGS sequence"/>
</dbReference>
<dbReference type="InterPro" id="IPR033764">
    <property type="entry name" value="Sdr_B"/>
</dbReference>
<keyword evidence="9" id="KW-0328">Glycosyltransferase</keyword>
<feature type="domain" description="Oligosaccharyl transferase STT3 N-terminal" evidence="22">
    <location>
        <begin position="66"/>
        <end position="468"/>
    </location>
</feature>
<comment type="subcellular location">
    <subcellularLocation>
        <location evidence="4">Cell membrane</location>
        <topology evidence="4">Multi-pass membrane protein</topology>
    </subcellularLocation>
    <subcellularLocation>
        <location evidence="3">Secreted</location>
    </subcellularLocation>
</comment>
<dbReference type="InterPro" id="IPR003674">
    <property type="entry name" value="Oligo_trans_STT3"/>
</dbReference>
<dbReference type="GO" id="GO:0005576">
    <property type="term" value="C:extracellular region"/>
    <property type="evidence" value="ECO:0007669"/>
    <property type="project" value="UniProtKB-SubCell"/>
</dbReference>
<evidence type="ECO:0000256" key="2">
    <source>
        <dbReference type="ARBA" id="ARBA00001946"/>
    </source>
</evidence>
<dbReference type="PANTHER" id="PTHR13872:SF1">
    <property type="entry name" value="DOLICHYL-DIPHOSPHOOLIGOSACCHARIDE--PROTEIN GLYCOSYLTRANSFERASE SUBUNIT STT3B"/>
    <property type="match status" value="1"/>
</dbReference>
<evidence type="ECO:0000256" key="4">
    <source>
        <dbReference type="ARBA" id="ARBA00004651"/>
    </source>
</evidence>
<evidence type="ECO:0000256" key="9">
    <source>
        <dbReference type="ARBA" id="ARBA00022676"/>
    </source>
</evidence>
<evidence type="ECO:0000256" key="3">
    <source>
        <dbReference type="ARBA" id="ARBA00004613"/>
    </source>
</evidence>
<evidence type="ECO:0000256" key="10">
    <source>
        <dbReference type="ARBA" id="ARBA00022679"/>
    </source>
</evidence>
<evidence type="ECO:0000256" key="16">
    <source>
        <dbReference type="ARBA" id="ARBA00023136"/>
    </source>
</evidence>
<proteinExistence type="inferred from homology"/>
<dbReference type="Gene3D" id="3.40.50.12610">
    <property type="match status" value="1"/>
</dbReference>
<evidence type="ECO:0000256" key="11">
    <source>
        <dbReference type="ARBA" id="ARBA00022692"/>
    </source>
</evidence>
<dbReference type="SUPFAM" id="SSF49464">
    <property type="entry name" value="Carboxypeptidase regulatory domain-like"/>
    <property type="match status" value="1"/>
</dbReference>
<evidence type="ECO:0000256" key="13">
    <source>
        <dbReference type="ARBA" id="ARBA00022729"/>
    </source>
</evidence>
<comment type="cofactor">
    <cofactor evidence="1">
        <name>Mn(2+)</name>
        <dbReference type="ChEBI" id="CHEBI:29035"/>
    </cofactor>
</comment>
<evidence type="ECO:0000259" key="23">
    <source>
        <dbReference type="Pfam" id="PF17210"/>
    </source>
</evidence>
<keyword evidence="14" id="KW-0460">Magnesium</keyword>
<dbReference type="Pfam" id="PF17210">
    <property type="entry name" value="SdrD_B"/>
    <property type="match status" value="1"/>
</dbReference>
<feature type="compositionally biased region" description="Basic residues" evidence="20">
    <location>
        <begin position="1"/>
        <end position="12"/>
    </location>
</feature>
<evidence type="ECO:0000313" key="24">
    <source>
        <dbReference type="EMBL" id="OIR14784.1"/>
    </source>
</evidence>
<feature type="transmembrane region" description="Helical" evidence="21">
    <location>
        <begin position="402"/>
        <end position="423"/>
    </location>
</feature>
<dbReference type="Pfam" id="PF13620">
    <property type="entry name" value="CarboxypepD_reg"/>
    <property type="match status" value="1"/>
</dbReference>
<organism evidence="24 25">
    <name type="scientific">Marine Group III euryarchaeote CG-Bathy1</name>
    <dbReference type="NCBI Taxonomy" id="1889001"/>
    <lineage>
        <taxon>Archaea</taxon>
        <taxon>Methanobacteriati</taxon>
        <taxon>Thermoplasmatota</taxon>
        <taxon>Thermoplasmata</taxon>
        <taxon>Candidatus Thermoprofundales</taxon>
    </lineage>
</organism>
<evidence type="ECO:0000256" key="21">
    <source>
        <dbReference type="SAM" id="Phobius"/>
    </source>
</evidence>
<evidence type="ECO:0000256" key="6">
    <source>
        <dbReference type="ARBA" id="ARBA00010810"/>
    </source>
</evidence>
<evidence type="ECO:0000256" key="19">
    <source>
        <dbReference type="ARBA" id="ARBA00034066"/>
    </source>
</evidence>
<keyword evidence="12" id="KW-0479">Metal-binding</keyword>
<reference evidence="24 25" key="1">
    <citation type="submission" date="2016-08" db="EMBL/GenBank/DDBJ databases">
        <title>New Insights into Marine Group III Euryarchaeota, from dark to light.</title>
        <authorList>
            <person name="Haro-Moreno J.M."/>
            <person name="Rodriguez-Valera F."/>
            <person name="Lopez-Garcia P."/>
            <person name="Moreira D."/>
            <person name="Martin-Cuadrado A.B."/>
        </authorList>
    </citation>
    <scope>NUCLEOTIDE SEQUENCE [LARGE SCALE GENOMIC DNA]</scope>
    <source>
        <strain evidence="24">CG-Bathy1</strain>
    </source>
</reference>
<evidence type="ECO:0000256" key="1">
    <source>
        <dbReference type="ARBA" id="ARBA00001936"/>
    </source>
</evidence>
<dbReference type="EMBL" id="MIYU01000018">
    <property type="protein sequence ID" value="OIR14784.1"/>
    <property type="molecule type" value="Genomic_DNA"/>
</dbReference>
<feature type="transmembrane region" description="Helical" evidence="21">
    <location>
        <begin position="39"/>
        <end position="59"/>
    </location>
</feature>
<feature type="transmembrane region" description="Helical" evidence="21">
    <location>
        <begin position="323"/>
        <end position="339"/>
    </location>
</feature>
<feature type="transmembrane region" description="Helical" evidence="21">
    <location>
        <begin position="435"/>
        <end position="456"/>
    </location>
</feature>
<dbReference type="InterPro" id="IPR008969">
    <property type="entry name" value="CarboxyPept-like_regulatory"/>
</dbReference>
<feature type="transmembrane region" description="Helical" evidence="21">
    <location>
        <begin position="2297"/>
        <end position="2315"/>
    </location>
</feature>
<evidence type="ECO:0000256" key="14">
    <source>
        <dbReference type="ARBA" id="ARBA00022842"/>
    </source>
</evidence>
<protein>
    <recommendedName>
        <fullName evidence="7">dolichyl-phosphooligosaccharide-protein glycotransferase</fullName>
        <ecNumber evidence="7">2.4.99.21</ecNumber>
    </recommendedName>
    <alternativeName>
        <fullName evidence="18">Oligosaccharyl transferase</fullName>
    </alternativeName>
</protein>